<dbReference type="PANTHER" id="PTHR43784:SF2">
    <property type="entry name" value="GDSL-LIKE LIPASE_ACYLHYDROLASE, PUTATIVE (AFU_ORTHOLOGUE AFUA_2G00820)-RELATED"/>
    <property type="match status" value="1"/>
</dbReference>
<evidence type="ECO:0000313" key="3">
    <source>
        <dbReference type="EMBL" id="GIH06754.1"/>
    </source>
</evidence>
<feature type="domain" description="SGNH hydrolase-type esterase" evidence="2">
    <location>
        <begin position="215"/>
        <end position="409"/>
    </location>
</feature>
<dbReference type="Proteomes" id="UP000612899">
    <property type="component" value="Unassembled WGS sequence"/>
</dbReference>
<dbReference type="RefSeq" id="WP_203910566.1">
    <property type="nucleotide sequence ID" value="NZ_BONY01000030.1"/>
</dbReference>
<dbReference type="InterPro" id="IPR036514">
    <property type="entry name" value="SGNH_hydro_sf"/>
</dbReference>
<sequence length="420" mass="44320">MTNPRRRQLLLALISLVTVGSTALVTAAGRVPAPTPEAWVATWAAGLSAAGATGKSSAGFAGQTVRMFVHTSVGGEKARVRLSNRFGKNPLTIGHATIALPFGPNSGPGDLKPGTIKDLTFFGQREIVIPVGGYAASDAIDMQVPANEDVAVTMYFPGETGPATFHVSARETAYFGPGDHSVALTGAGMPETSNSWFYVAGLDVLNRNGKGAIAVLGDSITDGFKSTINADNRWTDYLSERLNKQAPEGKAPGVLNLGMAGNRTGVDGAGGLGVNALARFHSDVVAQTGVHTLIVQLGINDIWISKDTANNIIARLQQLAAQAKLAGLKVYICTIMPWNAYSSAPDVINYTPELDSIRLTVNSYIRTGSDFDAYIDLDAALRNPAEPTKLRPEWDSGDHIHPNDMGNEAMAKAVPLDLLL</sequence>
<evidence type="ECO:0000313" key="4">
    <source>
        <dbReference type="Proteomes" id="UP000612899"/>
    </source>
</evidence>
<dbReference type="CDD" id="cd01830">
    <property type="entry name" value="XynE_like"/>
    <property type="match status" value="1"/>
</dbReference>
<dbReference type="GO" id="GO:0016787">
    <property type="term" value="F:hydrolase activity"/>
    <property type="evidence" value="ECO:0007669"/>
    <property type="project" value="UniProtKB-KW"/>
</dbReference>
<organism evidence="3 4">
    <name type="scientific">Rhizocola hellebori</name>
    <dbReference type="NCBI Taxonomy" id="1392758"/>
    <lineage>
        <taxon>Bacteria</taxon>
        <taxon>Bacillati</taxon>
        <taxon>Actinomycetota</taxon>
        <taxon>Actinomycetes</taxon>
        <taxon>Micromonosporales</taxon>
        <taxon>Micromonosporaceae</taxon>
        <taxon>Rhizocola</taxon>
    </lineage>
</organism>
<dbReference type="PANTHER" id="PTHR43784">
    <property type="entry name" value="GDSL-LIKE LIPASE/ACYLHYDROLASE, PUTATIVE (AFU_ORTHOLOGUE AFUA_2G00820)-RELATED"/>
    <property type="match status" value="1"/>
</dbReference>
<keyword evidence="4" id="KW-1185">Reference proteome</keyword>
<evidence type="ECO:0000256" key="1">
    <source>
        <dbReference type="SAM" id="SignalP"/>
    </source>
</evidence>
<comment type="caution">
    <text evidence="3">The sequence shown here is derived from an EMBL/GenBank/DDBJ whole genome shotgun (WGS) entry which is preliminary data.</text>
</comment>
<dbReference type="Pfam" id="PF13472">
    <property type="entry name" value="Lipase_GDSL_2"/>
    <property type="match status" value="1"/>
</dbReference>
<dbReference type="InterPro" id="IPR013830">
    <property type="entry name" value="SGNH_hydro"/>
</dbReference>
<dbReference type="SUPFAM" id="SSF52266">
    <property type="entry name" value="SGNH hydrolase"/>
    <property type="match status" value="1"/>
</dbReference>
<dbReference type="AlphaFoldDB" id="A0A8J3QB68"/>
<feature type="signal peptide" evidence="1">
    <location>
        <begin position="1"/>
        <end position="23"/>
    </location>
</feature>
<reference evidence="3" key="1">
    <citation type="submission" date="2021-01" db="EMBL/GenBank/DDBJ databases">
        <title>Whole genome shotgun sequence of Rhizocola hellebori NBRC 109834.</title>
        <authorList>
            <person name="Komaki H."/>
            <person name="Tamura T."/>
        </authorList>
    </citation>
    <scope>NUCLEOTIDE SEQUENCE</scope>
    <source>
        <strain evidence="3">NBRC 109834</strain>
    </source>
</reference>
<gene>
    <name evidence="3" type="ORF">Rhe02_48210</name>
</gene>
<evidence type="ECO:0000259" key="2">
    <source>
        <dbReference type="Pfam" id="PF13472"/>
    </source>
</evidence>
<proteinExistence type="predicted"/>
<dbReference type="EMBL" id="BONY01000030">
    <property type="protein sequence ID" value="GIH06754.1"/>
    <property type="molecule type" value="Genomic_DNA"/>
</dbReference>
<name>A0A8J3QB68_9ACTN</name>
<keyword evidence="3" id="KW-0378">Hydrolase</keyword>
<feature type="chain" id="PRO_5035295677" evidence="1">
    <location>
        <begin position="24"/>
        <end position="420"/>
    </location>
</feature>
<protein>
    <submittedName>
        <fullName evidence="3">SGNH hydrolase</fullName>
    </submittedName>
</protein>
<dbReference type="InterPro" id="IPR053140">
    <property type="entry name" value="GDSL_Rv0518-like"/>
</dbReference>
<accession>A0A8J3QB68</accession>
<dbReference type="Gene3D" id="3.40.50.1110">
    <property type="entry name" value="SGNH hydrolase"/>
    <property type="match status" value="1"/>
</dbReference>
<keyword evidence="1" id="KW-0732">Signal</keyword>